<keyword evidence="10" id="KW-0539">Nucleus</keyword>
<organism evidence="11 12">
    <name type="scientific">Schistosoma margrebowiei</name>
    <dbReference type="NCBI Taxonomy" id="48269"/>
    <lineage>
        <taxon>Eukaryota</taxon>
        <taxon>Metazoa</taxon>
        <taxon>Spiralia</taxon>
        <taxon>Lophotrochozoa</taxon>
        <taxon>Platyhelminthes</taxon>
        <taxon>Trematoda</taxon>
        <taxon>Digenea</taxon>
        <taxon>Strigeidida</taxon>
        <taxon>Schistosomatoidea</taxon>
        <taxon>Schistosomatidae</taxon>
        <taxon>Schistosoma</taxon>
    </lineage>
</organism>
<dbReference type="Gene3D" id="3.30.160.60">
    <property type="entry name" value="Classic Zinc Finger"/>
    <property type="match status" value="5"/>
</dbReference>
<keyword evidence="6" id="KW-0862">Zinc</keyword>
<dbReference type="GO" id="GO:0005634">
    <property type="term" value="C:nucleus"/>
    <property type="evidence" value="ECO:0007669"/>
    <property type="project" value="UniProtKB-SubCell"/>
</dbReference>
<sequence length="412" mass="46782">MIIPDSRTMFSTEPTRELRKYHCTYPGCDKSYARRCRLNQHISRHMITDPISCDAPNCNVKYFSEEDLKRHKLYQHSSADQDSSRQYACTFSECSRLFSNLSKLKEHLRTHTGERPYVCRKSGCGASFTRLYSVKRHEFRHGLACKFNERLSSSADTVSNCTNPTIFDTSGFLRTNFKTTSPLRSPISKEPTERRDVLLNSSNISKNRILPAIEPKSTVSLPSPYRIKRQEIRIHFVCPFKECGIEFLQPSKLREHICPHTGERPFACDQCKASFVQRYELRRHSNIHIRGAQPRSLSRFLTTPQQTNETLKSIVINSQISVSTASITTPNTATITATINTTNTIPTVTTTVSATNLISDTTNPTISTVPVSISNLKVKEESEVIKMEEIIEQSTILQPCDTDDQVTDCIDK</sequence>
<evidence type="ECO:0000256" key="1">
    <source>
        <dbReference type="ARBA" id="ARBA00004123"/>
    </source>
</evidence>
<dbReference type="FunFam" id="3.30.160.60:FF:000508">
    <property type="entry name" value="Myeloid zinc finger 1"/>
    <property type="match status" value="1"/>
</dbReference>
<dbReference type="PROSITE" id="PS00028">
    <property type="entry name" value="ZINC_FINGER_C2H2_1"/>
    <property type="match status" value="6"/>
</dbReference>
<evidence type="ECO:0000256" key="3">
    <source>
        <dbReference type="ARBA" id="ARBA00022723"/>
    </source>
</evidence>
<evidence type="ECO:0000256" key="2">
    <source>
        <dbReference type="ARBA" id="ARBA00006991"/>
    </source>
</evidence>
<dbReference type="InterPro" id="IPR036236">
    <property type="entry name" value="Znf_C2H2_sf"/>
</dbReference>
<dbReference type="SUPFAM" id="SSF57667">
    <property type="entry name" value="beta-beta-alpha zinc fingers"/>
    <property type="match status" value="3"/>
</dbReference>
<dbReference type="AlphaFoldDB" id="A0A183MDP2"/>
<evidence type="ECO:0000256" key="5">
    <source>
        <dbReference type="ARBA" id="ARBA00022771"/>
    </source>
</evidence>
<keyword evidence="4" id="KW-0677">Repeat</keyword>
<name>A0A183MDP2_9TREM</name>
<dbReference type="GO" id="GO:0000978">
    <property type="term" value="F:RNA polymerase II cis-regulatory region sequence-specific DNA binding"/>
    <property type="evidence" value="ECO:0007669"/>
    <property type="project" value="TreeGrafter"/>
</dbReference>
<dbReference type="Proteomes" id="UP000277204">
    <property type="component" value="Unassembled WGS sequence"/>
</dbReference>
<dbReference type="PANTHER" id="PTHR23235:SF120">
    <property type="entry name" value="KRUPPEL-LIKE FACTOR 15"/>
    <property type="match status" value="1"/>
</dbReference>
<dbReference type="SMART" id="SM00355">
    <property type="entry name" value="ZnF_C2H2"/>
    <property type="match status" value="6"/>
</dbReference>
<accession>A0A183MDP2</accession>
<dbReference type="PANTHER" id="PTHR23235">
    <property type="entry name" value="KRUEPPEL-LIKE TRANSCRIPTION FACTOR"/>
    <property type="match status" value="1"/>
</dbReference>
<dbReference type="GO" id="GO:0008270">
    <property type="term" value="F:zinc ion binding"/>
    <property type="evidence" value="ECO:0007669"/>
    <property type="project" value="UniProtKB-KW"/>
</dbReference>
<keyword evidence="5" id="KW-0863">Zinc-finger</keyword>
<dbReference type="GO" id="GO:0042802">
    <property type="term" value="F:identical protein binding"/>
    <property type="evidence" value="ECO:0007669"/>
    <property type="project" value="UniProtKB-ARBA"/>
</dbReference>
<evidence type="ECO:0000256" key="7">
    <source>
        <dbReference type="ARBA" id="ARBA00023015"/>
    </source>
</evidence>
<dbReference type="EMBL" id="UZAI01013193">
    <property type="protein sequence ID" value="VDP10906.1"/>
    <property type="molecule type" value="Genomic_DNA"/>
</dbReference>
<keyword evidence="8" id="KW-0238">DNA-binding</keyword>
<evidence type="ECO:0000313" key="12">
    <source>
        <dbReference type="Proteomes" id="UP000277204"/>
    </source>
</evidence>
<evidence type="ECO:0000313" key="11">
    <source>
        <dbReference type="EMBL" id="VDP10906.1"/>
    </source>
</evidence>
<evidence type="ECO:0000256" key="6">
    <source>
        <dbReference type="ARBA" id="ARBA00022833"/>
    </source>
</evidence>
<dbReference type="GO" id="GO:0000981">
    <property type="term" value="F:DNA-binding transcription factor activity, RNA polymerase II-specific"/>
    <property type="evidence" value="ECO:0007669"/>
    <property type="project" value="TreeGrafter"/>
</dbReference>
<evidence type="ECO:0000256" key="10">
    <source>
        <dbReference type="ARBA" id="ARBA00023242"/>
    </source>
</evidence>
<dbReference type="Pfam" id="PF00096">
    <property type="entry name" value="zf-C2H2"/>
    <property type="match status" value="2"/>
</dbReference>
<dbReference type="PROSITE" id="PS50157">
    <property type="entry name" value="ZINC_FINGER_C2H2_2"/>
    <property type="match status" value="5"/>
</dbReference>
<comment type="similarity">
    <text evidence="2">Belongs to the krueppel C2H2-type zinc-finger protein family.</text>
</comment>
<evidence type="ECO:0000256" key="8">
    <source>
        <dbReference type="ARBA" id="ARBA00023125"/>
    </source>
</evidence>
<reference evidence="11 12" key="1">
    <citation type="submission" date="2018-11" db="EMBL/GenBank/DDBJ databases">
        <authorList>
            <consortium name="Pathogen Informatics"/>
        </authorList>
    </citation>
    <scope>NUCLEOTIDE SEQUENCE [LARGE SCALE GENOMIC DNA]</scope>
    <source>
        <strain evidence="11 12">Zambia</strain>
    </source>
</reference>
<keyword evidence="9" id="KW-0804">Transcription</keyword>
<evidence type="ECO:0000256" key="9">
    <source>
        <dbReference type="ARBA" id="ARBA00023163"/>
    </source>
</evidence>
<keyword evidence="12" id="KW-1185">Reference proteome</keyword>
<dbReference type="STRING" id="48269.A0A183MDP2"/>
<dbReference type="InterPro" id="IPR013087">
    <property type="entry name" value="Znf_C2H2_type"/>
</dbReference>
<protein>
    <submittedName>
        <fullName evidence="11">Uncharacterized protein</fullName>
    </submittedName>
</protein>
<gene>
    <name evidence="11" type="ORF">SMRZ_LOCUS14167</name>
</gene>
<proteinExistence type="inferred from homology"/>
<comment type="subcellular location">
    <subcellularLocation>
        <location evidence="1">Nucleus</location>
    </subcellularLocation>
</comment>
<evidence type="ECO:0000256" key="4">
    <source>
        <dbReference type="ARBA" id="ARBA00022737"/>
    </source>
</evidence>
<keyword evidence="7" id="KW-0805">Transcription regulation</keyword>
<keyword evidence="3" id="KW-0479">Metal-binding</keyword>